<gene>
    <name evidence="2" type="ORF">VITISV_017212</name>
</gene>
<evidence type="ECO:0000313" key="2">
    <source>
        <dbReference type="EMBL" id="CAN67989.1"/>
    </source>
</evidence>
<feature type="compositionally biased region" description="Basic and acidic residues" evidence="1">
    <location>
        <begin position="128"/>
        <end position="138"/>
    </location>
</feature>
<reference evidence="2" key="1">
    <citation type="journal article" date="2007" name="PLoS ONE">
        <title>The first genome sequence of an elite grapevine cultivar (Pinot noir Vitis vinifera L.): coping with a highly heterozygous genome.</title>
        <authorList>
            <person name="Velasco R."/>
            <person name="Zharkikh A."/>
            <person name="Troggio M."/>
            <person name="Cartwright D.A."/>
            <person name="Cestaro A."/>
            <person name="Pruss D."/>
            <person name="Pindo M."/>
            <person name="FitzGerald L.M."/>
            <person name="Vezzulli S."/>
            <person name="Reid J."/>
            <person name="Malacarne G."/>
            <person name="Iliev D."/>
            <person name="Coppola G."/>
            <person name="Wardell B."/>
            <person name="Micheletti D."/>
            <person name="Macalma T."/>
            <person name="Facci M."/>
            <person name="Mitchell J.T."/>
            <person name="Perazzolli M."/>
            <person name="Eldredge G."/>
            <person name="Gatto P."/>
            <person name="Oyzerski R."/>
            <person name="Moretto M."/>
            <person name="Gutin N."/>
            <person name="Stefanini M."/>
            <person name="Chen Y."/>
            <person name="Segala C."/>
            <person name="Davenport C."/>
            <person name="Dematte L."/>
            <person name="Mraz A."/>
            <person name="Battilana J."/>
            <person name="Stormo K."/>
            <person name="Costa F."/>
            <person name="Tao Q."/>
            <person name="Si-Ammour A."/>
            <person name="Harkins T."/>
            <person name="Lackey A."/>
            <person name="Perbost C."/>
            <person name="Taillon B."/>
            <person name="Stella A."/>
            <person name="Solovyev V."/>
            <person name="Fawcett J.A."/>
            <person name="Sterck L."/>
            <person name="Vandepoele K."/>
            <person name="Grando S.M."/>
            <person name="Toppo S."/>
            <person name="Moser C."/>
            <person name="Lanchbury J."/>
            <person name="Bogden R."/>
            <person name="Skolnick M."/>
            <person name="Sgaramella V."/>
            <person name="Bhatnagar S.K."/>
            <person name="Fontana P."/>
            <person name="Gutin A."/>
            <person name="Van de Peer Y."/>
            <person name="Salamini F."/>
            <person name="Viola R."/>
        </authorList>
    </citation>
    <scope>NUCLEOTIDE SEQUENCE</scope>
</reference>
<accession>A5BJL7</accession>
<dbReference type="EMBL" id="AM461717">
    <property type="protein sequence ID" value="CAN67989.1"/>
    <property type="molecule type" value="Genomic_DNA"/>
</dbReference>
<protein>
    <submittedName>
        <fullName evidence="2">Uncharacterized protein</fullName>
    </submittedName>
</protein>
<organism evidence="2">
    <name type="scientific">Vitis vinifera</name>
    <name type="common">Grape</name>
    <dbReference type="NCBI Taxonomy" id="29760"/>
    <lineage>
        <taxon>Eukaryota</taxon>
        <taxon>Viridiplantae</taxon>
        <taxon>Streptophyta</taxon>
        <taxon>Embryophyta</taxon>
        <taxon>Tracheophyta</taxon>
        <taxon>Spermatophyta</taxon>
        <taxon>Magnoliopsida</taxon>
        <taxon>eudicotyledons</taxon>
        <taxon>Gunneridae</taxon>
        <taxon>Pentapetalae</taxon>
        <taxon>rosids</taxon>
        <taxon>Vitales</taxon>
        <taxon>Vitaceae</taxon>
        <taxon>Viteae</taxon>
        <taxon>Vitis</taxon>
    </lineage>
</organism>
<feature type="region of interest" description="Disordered" evidence="1">
    <location>
        <begin position="125"/>
        <end position="147"/>
    </location>
</feature>
<evidence type="ECO:0000256" key="1">
    <source>
        <dbReference type="SAM" id="MobiDB-lite"/>
    </source>
</evidence>
<sequence>MHQERNESLLIKNRFLSSGVKNSKRYPRLVELWVDRITSHWALNALTGRFINGEFGFFGKDAFLKGEFTSLIGKIHTAAIWGGGILTARAGKVFTMRSYKEEGRTYLEKEEISLHIGAAYFGKRSRKGHTDDQKEIAAGRRRGGRHP</sequence>
<proteinExistence type="predicted"/>
<dbReference type="AlphaFoldDB" id="A5BJL7"/>
<name>A5BJL7_VITVI</name>